<dbReference type="RefSeq" id="WP_184424149.1">
    <property type="nucleotide sequence ID" value="NZ_AP027362.1"/>
</dbReference>
<evidence type="ECO:0000256" key="1">
    <source>
        <dbReference type="SAM" id="SignalP"/>
    </source>
</evidence>
<dbReference type="Pfam" id="PF07589">
    <property type="entry name" value="PEP-CTERM"/>
    <property type="match status" value="1"/>
</dbReference>
<name>A0A7X0NH61_9GAMM</name>
<evidence type="ECO:0000313" key="4">
    <source>
        <dbReference type="Proteomes" id="UP000537141"/>
    </source>
</evidence>
<dbReference type="AlphaFoldDB" id="A0A7X0NH61"/>
<evidence type="ECO:0000313" key="3">
    <source>
        <dbReference type="EMBL" id="MBB6543352.1"/>
    </source>
</evidence>
<organism evidence="3 4">
    <name type="scientific">Thalassotalea piscium</name>
    <dbReference type="NCBI Taxonomy" id="1230533"/>
    <lineage>
        <taxon>Bacteria</taxon>
        <taxon>Pseudomonadati</taxon>
        <taxon>Pseudomonadota</taxon>
        <taxon>Gammaproteobacteria</taxon>
        <taxon>Alteromonadales</taxon>
        <taxon>Colwelliaceae</taxon>
        <taxon>Thalassotalea</taxon>
    </lineage>
</organism>
<protein>
    <recommendedName>
        <fullName evidence="2">Ice-binding protein C-terminal domain-containing protein</fullName>
    </recommendedName>
</protein>
<sequence>MKYFKWIAAIAFSASSLTAVAADIPATTIMDNYIGAGYSGDVYGQDKYYDIDKMVVSRTGSILSVNIFTAFYNDINTNGVKLGDLFMATTNDGSNPWNPTTGQPHGGDLFSKDYHNSNTGTNWNYAYDLGGDRYKSYGQGRLKSGFDNNDVYTANQLLGSGVRTNQAVMLHDKSNQTTHSQSNWNVGGYSYTKNNIYYGNVSFSFDVAGTALETANQIAFRWAMTCANDIIEGLVSVTPPGGGGDNSTVVPEPQTIMIMLLGLAGIAYRRKVK</sequence>
<feature type="domain" description="Ice-binding protein C-terminal" evidence="2">
    <location>
        <begin position="250"/>
        <end position="271"/>
    </location>
</feature>
<reference evidence="3 4" key="1">
    <citation type="submission" date="2020-08" db="EMBL/GenBank/DDBJ databases">
        <title>Genomic Encyclopedia of Type Strains, Phase IV (KMG-IV): sequencing the most valuable type-strain genomes for metagenomic binning, comparative biology and taxonomic classification.</title>
        <authorList>
            <person name="Goeker M."/>
        </authorList>
    </citation>
    <scope>NUCLEOTIDE SEQUENCE [LARGE SCALE GENOMIC DNA]</scope>
    <source>
        <strain evidence="3 4">DSM 26287</strain>
    </source>
</reference>
<comment type="caution">
    <text evidence="3">The sequence shown here is derived from an EMBL/GenBank/DDBJ whole genome shotgun (WGS) entry which is preliminary data.</text>
</comment>
<feature type="signal peptide" evidence="1">
    <location>
        <begin position="1"/>
        <end position="21"/>
    </location>
</feature>
<dbReference type="NCBIfam" id="TIGR02595">
    <property type="entry name" value="PEP_CTERM"/>
    <property type="match status" value="1"/>
</dbReference>
<proteinExistence type="predicted"/>
<gene>
    <name evidence="3" type="ORF">HNQ55_001867</name>
</gene>
<feature type="chain" id="PRO_5031465112" description="Ice-binding protein C-terminal domain-containing protein" evidence="1">
    <location>
        <begin position="22"/>
        <end position="273"/>
    </location>
</feature>
<dbReference type="EMBL" id="JACHHU010000013">
    <property type="protein sequence ID" value="MBB6543352.1"/>
    <property type="molecule type" value="Genomic_DNA"/>
</dbReference>
<keyword evidence="1" id="KW-0732">Signal</keyword>
<dbReference type="Proteomes" id="UP000537141">
    <property type="component" value="Unassembled WGS sequence"/>
</dbReference>
<accession>A0A7X0NH61</accession>
<keyword evidence="4" id="KW-1185">Reference proteome</keyword>
<dbReference type="InterPro" id="IPR013424">
    <property type="entry name" value="Ice-binding_C"/>
</dbReference>
<evidence type="ECO:0000259" key="2">
    <source>
        <dbReference type="Pfam" id="PF07589"/>
    </source>
</evidence>